<sequence>MVAQNNPIQSDAFSCGVYVCWMFIRHTNHGLWVEMHATALPRRRFELFFYLKTARLFTLDPSTTTESPDDDTEENPPPTTKPGRRQ</sequence>
<reference evidence="3" key="1">
    <citation type="submission" date="2017-03" db="EMBL/GenBank/DDBJ databases">
        <title>Phytopthora megakarya and P. palmivora, two closely related causual agents of cacao black pod achieved similar genome size and gene model numbers by different mechanisms.</title>
        <authorList>
            <person name="Ali S."/>
            <person name="Shao J."/>
            <person name="Larry D.J."/>
            <person name="Kronmiller B."/>
            <person name="Shen D."/>
            <person name="Strem M.D."/>
            <person name="Melnick R.L."/>
            <person name="Guiltinan M.J."/>
            <person name="Tyler B.M."/>
            <person name="Meinhardt L.W."/>
            <person name="Bailey B.A."/>
        </authorList>
    </citation>
    <scope>NUCLEOTIDE SEQUENCE [LARGE SCALE GENOMIC DNA]</scope>
    <source>
        <strain evidence="3">zdho120</strain>
    </source>
</reference>
<protein>
    <recommendedName>
        <fullName evidence="4">Ubiquitin-like protease family profile domain-containing protein</fullName>
    </recommendedName>
</protein>
<accession>A0A225UH75</accession>
<evidence type="ECO:0008006" key="4">
    <source>
        <dbReference type="Google" id="ProtNLM"/>
    </source>
</evidence>
<gene>
    <name evidence="2" type="ORF">PHMEG_00038564</name>
</gene>
<evidence type="ECO:0000256" key="1">
    <source>
        <dbReference type="SAM" id="MobiDB-lite"/>
    </source>
</evidence>
<dbReference type="EMBL" id="NBNE01018061">
    <property type="protein sequence ID" value="OWY92444.1"/>
    <property type="molecule type" value="Genomic_DNA"/>
</dbReference>
<organism evidence="2 3">
    <name type="scientific">Phytophthora megakarya</name>
    <dbReference type="NCBI Taxonomy" id="4795"/>
    <lineage>
        <taxon>Eukaryota</taxon>
        <taxon>Sar</taxon>
        <taxon>Stramenopiles</taxon>
        <taxon>Oomycota</taxon>
        <taxon>Peronosporomycetes</taxon>
        <taxon>Peronosporales</taxon>
        <taxon>Peronosporaceae</taxon>
        <taxon>Phytophthora</taxon>
    </lineage>
</organism>
<evidence type="ECO:0000313" key="2">
    <source>
        <dbReference type="EMBL" id="OWY92444.1"/>
    </source>
</evidence>
<proteinExistence type="predicted"/>
<comment type="caution">
    <text evidence="2">The sequence shown here is derived from an EMBL/GenBank/DDBJ whole genome shotgun (WGS) entry which is preliminary data.</text>
</comment>
<keyword evidence="3" id="KW-1185">Reference proteome</keyword>
<dbReference type="OrthoDB" id="127943at2759"/>
<dbReference type="Proteomes" id="UP000198211">
    <property type="component" value="Unassembled WGS sequence"/>
</dbReference>
<evidence type="ECO:0000313" key="3">
    <source>
        <dbReference type="Proteomes" id="UP000198211"/>
    </source>
</evidence>
<feature type="region of interest" description="Disordered" evidence="1">
    <location>
        <begin position="60"/>
        <end position="86"/>
    </location>
</feature>
<dbReference type="AlphaFoldDB" id="A0A225UH75"/>
<name>A0A225UH75_9STRA</name>